<dbReference type="EMBL" id="CP015136">
    <property type="protein sequence ID" value="AMY11756.1"/>
    <property type="molecule type" value="Genomic_DNA"/>
</dbReference>
<reference evidence="6 7" key="1">
    <citation type="journal article" date="2016" name="Genome Announc.">
        <title>First Complete Genome Sequence of a Subdivision 6 Acidobacterium Strain.</title>
        <authorList>
            <person name="Huang S."/>
            <person name="Vieira S."/>
            <person name="Bunk B."/>
            <person name="Riedel T."/>
            <person name="Sproer C."/>
            <person name="Overmann J."/>
        </authorList>
    </citation>
    <scope>NUCLEOTIDE SEQUENCE [LARGE SCALE GENOMIC DNA]</scope>
    <source>
        <strain evidence="7">DSM 100886 HEG_-6_39</strain>
    </source>
</reference>
<evidence type="ECO:0000256" key="3">
    <source>
        <dbReference type="ARBA" id="ARBA00023163"/>
    </source>
</evidence>
<evidence type="ECO:0000259" key="5">
    <source>
        <dbReference type="PROSITE" id="PS51078"/>
    </source>
</evidence>
<dbReference type="Pfam" id="PF09339">
    <property type="entry name" value="HTH_IclR"/>
    <property type="match status" value="1"/>
</dbReference>
<dbReference type="SMART" id="SM00346">
    <property type="entry name" value="HTH_ICLR"/>
    <property type="match status" value="1"/>
</dbReference>
<dbReference type="AlphaFoldDB" id="A0A143PTU2"/>
<keyword evidence="3" id="KW-0804">Transcription</keyword>
<dbReference type="Gene3D" id="1.10.10.10">
    <property type="entry name" value="Winged helix-like DNA-binding domain superfamily/Winged helix DNA-binding domain"/>
    <property type="match status" value="1"/>
</dbReference>
<proteinExistence type="predicted"/>
<evidence type="ECO:0000313" key="7">
    <source>
        <dbReference type="Proteomes" id="UP000076079"/>
    </source>
</evidence>
<keyword evidence="1" id="KW-0805">Transcription regulation</keyword>
<dbReference type="GO" id="GO:0003700">
    <property type="term" value="F:DNA-binding transcription factor activity"/>
    <property type="evidence" value="ECO:0007669"/>
    <property type="project" value="TreeGrafter"/>
</dbReference>
<dbReference type="GO" id="GO:0003677">
    <property type="term" value="F:DNA binding"/>
    <property type="evidence" value="ECO:0007669"/>
    <property type="project" value="UniProtKB-KW"/>
</dbReference>
<name>A0A143PTU2_LUTPR</name>
<dbReference type="InterPro" id="IPR036388">
    <property type="entry name" value="WH-like_DNA-bd_sf"/>
</dbReference>
<dbReference type="SUPFAM" id="SSF55781">
    <property type="entry name" value="GAF domain-like"/>
    <property type="match status" value="1"/>
</dbReference>
<dbReference type="InterPro" id="IPR005471">
    <property type="entry name" value="Tscrpt_reg_IclR_N"/>
</dbReference>
<keyword evidence="2" id="KW-0238">DNA-binding</keyword>
<dbReference type="Pfam" id="PF01614">
    <property type="entry name" value="IclR_C"/>
    <property type="match status" value="1"/>
</dbReference>
<dbReference type="InterPro" id="IPR036390">
    <property type="entry name" value="WH_DNA-bd_sf"/>
</dbReference>
<dbReference type="PROSITE" id="PS51078">
    <property type="entry name" value="ICLR_ED"/>
    <property type="match status" value="1"/>
</dbReference>
<dbReference type="OrthoDB" id="113105at2"/>
<dbReference type="InterPro" id="IPR029016">
    <property type="entry name" value="GAF-like_dom_sf"/>
</dbReference>
<evidence type="ECO:0000313" key="6">
    <source>
        <dbReference type="EMBL" id="AMY11756.1"/>
    </source>
</evidence>
<evidence type="ECO:0000256" key="2">
    <source>
        <dbReference type="ARBA" id="ARBA00023125"/>
    </source>
</evidence>
<sequence length="274" mass="29971">MPARSLEPTVAAHARKTGSRTRDDKYYSKVIGRALDILAILRKQEQPLGLADIAGHVGLAKSSVFRLLHTLEVSNYVERTAEGAYGLAADLRLWGDGKRVTDLVDAAMPHMRALSREFGETITLAMQFDNRIEVVATLDSPQLIRMANTVGRILPPHASSLGKAITAHLPDDVVERLRRSYGTHRFTEYTITDEVALKQEYERVRTQGYSTDAEESVLEGCCFGAPITGPDGVVIAAISLSMPKMRLRDKAMQKQVVAAVRDAAANTAAALTRT</sequence>
<dbReference type="KEGG" id="abac:LuPra_05018"/>
<accession>A0A143PTU2</accession>
<dbReference type="RefSeq" id="WP_110173277.1">
    <property type="nucleotide sequence ID" value="NZ_CP015136.1"/>
</dbReference>
<reference evidence="7" key="2">
    <citation type="submission" date="2016-04" db="EMBL/GenBank/DDBJ databases">
        <title>First Complete Genome Sequence of a Subdivision 6 Acidobacterium.</title>
        <authorList>
            <person name="Huang S."/>
            <person name="Vieira S."/>
            <person name="Bunk B."/>
            <person name="Riedel T."/>
            <person name="Sproeer C."/>
            <person name="Overmann J."/>
        </authorList>
    </citation>
    <scope>NUCLEOTIDE SEQUENCE [LARGE SCALE GENOMIC DNA]</scope>
    <source>
        <strain evidence="7">DSM 100886 HEG_-6_39</strain>
    </source>
</reference>
<dbReference type="PANTHER" id="PTHR30136">
    <property type="entry name" value="HELIX-TURN-HELIX TRANSCRIPTIONAL REGULATOR, ICLR FAMILY"/>
    <property type="match status" value="1"/>
</dbReference>
<dbReference type="InterPro" id="IPR050707">
    <property type="entry name" value="HTH_MetabolicPath_Reg"/>
</dbReference>
<dbReference type="Gene3D" id="3.30.450.40">
    <property type="match status" value="1"/>
</dbReference>
<dbReference type="Proteomes" id="UP000076079">
    <property type="component" value="Chromosome"/>
</dbReference>
<dbReference type="STRING" id="1855912.LuPra_05018"/>
<evidence type="ECO:0000256" key="1">
    <source>
        <dbReference type="ARBA" id="ARBA00023015"/>
    </source>
</evidence>
<gene>
    <name evidence="6" type="primary">kdgR_2</name>
    <name evidence="6" type="ORF">LuPra_05018</name>
</gene>
<feature type="domain" description="HTH iclR-type" evidence="4">
    <location>
        <begin position="28"/>
        <end position="89"/>
    </location>
</feature>
<organism evidence="6 7">
    <name type="scientific">Luteitalea pratensis</name>
    <dbReference type="NCBI Taxonomy" id="1855912"/>
    <lineage>
        <taxon>Bacteria</taxon>
        <taxon>Pseudomonadati</taxon>
        <taxon>Acidobacteriota</taxon>
        <taxon>Vicinamibacteria</taxon>
        <taxon>Vicinamibacterales</taxon>
        <taxon>Vicinamibacteraceae</taxon>
        <taxon>Luteitalea</taxon>
    </lineage>
</organism>
<dbReference type="SUPFAM" id="SSF46785">
    <property type="entry name" value="Winged helix' DNA-binding domain"/>
    <property type="match status" value="1"/>
</dbReference>
<dbReference type="PANTHER" id="PTHR30136:SF24">
    <property type="entry name" value="HTH-TYPE TRANSCRIPTIONAL REPRESSOR ALLR"/>
    <property type="match status" value="1"/>
</dbReference>
<feature type="domain" description="IclR-ED" evidence="5">
    <location>
        <begin position="89"/>
        <end position="273"/>
    </location>
</feature>
<dbReference type="GO" id="GO:0045892">
    <property type="term" value="P:negative regulation of DNA-templated transcription"/>
    <property type="evidence" value="ECO:0007669"/>
    <property type="project" value="TreeGrafter"/>
</dbReference>
<protein>
    <submittedName>
        <fullName evidence="6">Transcriptional regulator KdgR</fullName>
    </submittedName>
</protein>
<dbReference type="PROSITE" id="PS51077">
    <property type="entry name" value="HTH_ICLR"/>
    <property type="match status" value="1"/>
</dbReference>
<dbReference type="InterPro" id="IPR014757">
    <property type="entry name" value="Tscrpt_reg_IclR_C"/>
</dbReference>
<evidence type="ECO:0000259" key="4">
    <source>
        <dbReference type="PROSITE" id="PS51077"/>
    </source>
</evidence>
<keyword evidence="7" id="KW-1185">Reference proteome</keyword>